<name>A0A3P7IDW3_STRVU</name>
<protein>
    <submittedName>
        <fullName evidence="1">Uncharacterized protein</fullName>
    </submittedName>
</protein>
<reference evidence="1 2" key="1">
    <citation type="submission" date="2018-11" db="EMBL/GenBank/DDBJ databases">
        <authorList>
            <consortium name="Pathogen Informatics"/>
        </authorList>
    </citation>
    <scope>NUCLEOTIDE SEQUENCE [LARGE SCALE GENOMIC DNA]</scope>
</reference>
<dbReference type="AlphaFoldDB" id="A0A3P7IDW3"/>
<dbReference type="Proteomes" id="UP000270094">
    <property type="component" value="Unassembled WGS sequence"/>
</dbReference>
<evidence type="ECO:0000313" key="1">
    <source>
        <dbReference type="EMBL" id="VDM71110.1"/>
    </source>
</evidence>
<organism evidence="1 2">
    <name type="scientific">Strongylus vulgaris</name>
    <name type="common">Blood worm</name>
    <dbReference type="NCBI Taxonomy" id="40348"/>
    <lineage>
        <taxon>Eukaryota</taxon>
        <taxon>Metazoa</taxon>
        <taxon>Ecdysozoa</taxon>
        <taxon>Nematoda</taxon>
        <taxon>Chromadorea</taxon>
        <taxon>Rhabditida</taxon>
        <taxon>Rhabditina</taxon>
        <taxon>Rhabditomorpha</taxon>
        <taxon>Strongyloidea</taxon>
        <taxon>Strongylidae</taxon>
        <taxon>Strongylus</taxon>
    </lineage>
</organism>
<evidence type="ECO:0000313" key="2">
    <source>
        <dbReference type="Proteomes" id="UP000270094"/>
    </source>
</evidence>
<dbReference type="OrthoDB" id="5774328at2759"/>
<proteinExistence type="predicted"/>
<keyword evidence="2" id="KW-1185">Reference proteome</keyword>
<dbReference type="EMBL" id="UYYB01018843">
    <property type="protein sequence ID" value="VDM71110.1"/>
    <property type="molecule type" value="Genomic_DNA"/>
</dbReference>
<gene>
    <name evidence="1" type="ORF">SVUK_LOCUS6108</name>
</gene>
<accession>A0A3P7IDW3</accession>
<sequence length="118" mass="13121">MEVVTNVLHNSKAKVSHLQLVINRIITSEVVSVIDATGAETVDIVISDRSFFRNLPFESSVFRKAWSITIRTYQEKVSDVFDICDDDLLSLSADSIEFFGLTRITASGARKLVQVTLA</sequence>